<dbReference type="AlphaFoldDB" id="A0A556U459"/>
<comment type="caution">
    <text evidence="1">The sequence shown here is derived from an EMBL/GenBank/DDBJ whole genome shotgun (WGS) entry which is preliminary data.</text>
</comment>
<evidence type="ECO:0000313" key="2">
    <source>
        <dbReference type="Proteomes" id="UP000319801"/>
    </source>
</evidence>
<accession>A0A556U459</accession>
<proteinExistence type="predicted"/>
<reference evidence="1 2" key="1">
    <citation type="journal article" date="2019" name="Genome Biol. Evol.">
        <title>Whole-Genome Sequencing of the Giant Devil Catfish, Bagarius yarrelli.</title>
        <authorList>
            <person name="Jiang W."/>
            <person name="Lv Y."/>
            <person name="Cheng L."/>
            <person name="Yang K."/>
            <person name="Chao B."/>
            <person name="Wang X."/>
            <person name="Li Y."/>
            <person name="Pan X."/>
            <person name="You X."/>
            <person name="Zhang Y."/>
            <person name="Yang J."/>
            <person name="Li J."/>
            <person name="Zhang X."/>
            <person name="Liu S."/>
            <person name="Sun C."/>
            <person name="Yang J."/>
            <person name="Shi Q."/>
        </authorList>
    </citation>
    <scope>NUCLEOTIDE SEQUENCE [LARGE SCALE GENOMIC DNA]</scope>
    <source>
        <strain evidence="1">JWS20170419001</strain>
        <tissue evidence="1">Muscle</tissue>
    </source>
</reference>
<organism evidence="1 2">
    <name type="scientific">Bagarius yarrelli</name>
    <name type="common">Goonch</name>
    <name type="synonym">Bagrus yarrelli</name>
    <dbReference type="NCBI Taxonomy" id="175774"/>
    <lineage>
        <taxon>Eukaryota</taxon>
        <taxon>Metazoa</taxon>
        <taxon>Chordata</taxon>
        <taxon>Craniata</taxon>
        <taxon>Vertebrata</taxon>
        <taxon>Euteleostomi</taxon>
        <taxon>Actinopterygii</taxon>
        <taxon>Neopterygii</taxon>
        <taxon>Teleostei</taxon>
        <taxon>Ostariophysi</taxon>
        <taxon>Siluriformes</taxon>
        <taxon>Sisoridae</taxon>
        <taxon>Sisorinae</taxon>
        <taxon>Bagarius</taxon>
    </lineage>
</organism>
<gene>
    <name evidence="1" type="ORF">Baya_8063</name>
</gene>
<keyword evidence="2" id="KW-1185">Reference proteome</keyword>
<evidence type="ECO:0000313" key="1">
    <source>
        <dbReference type="EMBL" id="TSM52301.1"/>
    </source>
</evidence>
<dbReference type="Proteomes" id="UP000319801">
    <property type="component" value="Unassembled WGS sequence"/>
</dbReference>
<dbReference type="EMBL" id="VCAZ01000046">
    <property type="protein sequence ID" value="TSM52301.1"/>
    <property type="molecule type" value="Genomic_DNA"/>
</dbReference>
<protein>
    <submittedName>
        <fullName evidence="1">Uncharacterized protein</fullName>
    </submittedName>
</protein>
<sequence length="216" mass="24400">MWRDEAMLLSRTRDMEATPWKMYFSNSGGGQKPAVGAASVVSQTRVGPRGERSVVLHVIIHKLDRVPAKEISLDGRVHLYYALCNFIRFELFRGTRVTDKQDKNKWSGKDTLPGLMQASPILRGLSDEQLISGGEKRKKKRDNSVSLTGLPQLIKARKLRQKSQIKAAGATRRLSVRTGEKLTAGENVHLYDKYFMQTNATQDTFRLARGRGNERK</sequence>
<name>A0A556U459_BAGYA</name>